<organism evidence="1 2">
    <name type="scientific">Streptomyces melanogenes</name>
    <dbReference type="NCBI Taxonomy" id="67326"/>
    <lineage>
        <taxon>Bacteria</taxon>
        <taxon>Bacillati</taxon>
        <taxon>Actinomycetota</taxon>
        <taxon>Actinomycetes</taxon>
        <taxon>Kitasatosporales</taxon>
        <taxon>Streptomycetaceae</taxon>
        <taxon>Streptomyces</taxon>
    </lineage>
</organism>
<dbReference type="Proteomes" id="UP001432060">
    <property type="component" value="Chromosome"/>
</dbReference>
<keyword evidence="2" id="KW-1185">Reference proteome</keyword>
<evidence type="ECO:0000313" key="2">
    <source>
        <dbReference type="Proteomes" id="UP001432060"/>
    </source>
</evidence>
<proteinExistence type="predicted"/>
<gene>
    <name evidence="1" type="ORF">OG515_00640</name>
</gene>
<dbReference type="RefSeq" id="WP_329394671.1">
    <property type="nucleotide sequence ID" value="NZ_CP109019.1"/>
</dbReference>
<sequence>MATTHLRASDDPMVRQSLLQWADENVQRGQHGSGAVQVHGFTDPLTMRAAVRGAEQFFVNDQMMWLARTMAELPVCAFDADDLPAPAGFLLWSDDPSPDTQTLGRPRAVLWCRMGMTLRILVLDAQVLSARWSRIGYKRAWGQSAGQPRSISGLMGRMSGVVMGRRPARVSTWWVPM</sequence>
<name>A0ABZ1XDG7_9ACTN</name>
<evidence type="ECO:0000313" key="1">
    <source>
        <dbReference type="EMBL" id="WUT80795.1"/>
    </source>
</evidence>
<dbReference type="EMBL" id="CP109019">
    <property type="protein sequence ID" value="WUT80795.1"/>
    <property type="molecule type" value="Genomic_DNA"/>
</dbReference>
<accession>A0ABZ1XDG7</accession>
<protein>
    <submittedName>
        <fullName evidence="1">Uncharacterized protein</fullName>
    </submittedName>
</protein>
<reference evidence="1" key="1">
    <citation type="submission" date="2022-10" db="EMBL/GenBank/DDBJ databases">
        <title>The complete genomes of actinobacterial strains from the NBC collection.</title>
        <authorList>
            <person name="Joergensen T.S."/>
            <person name="Alvarez Arevalo M."/>
            <person name="Sterndorff E.B."/>
            <person name="Faurdal D."/>
            <person name="Vuksanovic O."/>
            <person name="Mourched A.-S."/>
            <person name="Charusanti P."/>
            <person name="Shaw S."/>
            <person name="Blin K."/>
            <person name="Weber T."/>
        </authorList>
    </citation>
    <scope>NUCLEOTIDE SEQUENCE</scope>
    <source>
        <strain evidence="1">NBC_00668</strain>
    </source>
</reference>